<evidence type="ECO:0000256" key="2">
    <source>
        <dbReference type="ARBA" id="ARBA00004141"/>
    </source>
</evidence>
<keyword evidence="9" id="KW-0966">Cell projection</keyword>
<dbReference type="Pfam" id="PF15383">
    <property type="entry name" value="TMEM237"/>
    <property type="match status" value="1"/>
</dbReference>
<evidence type="ECO:0000256" key="5">
    <source>
        <dbReference type="ARBA" id="ARBA00022794"/>
    </source>
</evidence>
<evidence type="ECO:0000256" key="12">
    <source>
        <dbReference type="SAM" id="SignalP"/>
    </source>
</evidence>
<dbReference type="PANTHER" id="PTHR28388">
    <property type="entry name" value="TRANSMEMBRANE PROTEIN 237"/>
    <property type="match status" value="1"/>
</dbReference>
<keyword evidence="5" id="KW-0970">Cilium biogenesis/degradation</keyword>
<dbReference type="GO" id="GO:0016020">
    <property type="term" value="C:membrane"/>
    <property type="evidence" value="ECO:0007669"/>
    <property type="project" value="UniProtKB-SubCell"/>
</dbReference>
<evidence type="ECO:0000256" key="9">
    <source>
        <dbReference type="ARBA" id="ARBA00023273"/>
    </source>
</evidence>
<dbReference type="KEGG" id="char:116223734"/>
<evidence type="ECO:0000256" key="1">
    <source>
        <dbReference type="ARBA" id="ARBA00004138"/>
    </source>
</evidence>
<keyword evidence="8 11" id="KW-0472">Membrane</keyword>
<keyword evidence="6 11" id="KW-1133">Transmembrane helix</keyword>
<reference evidence="14" key="1">
    <citation type="submission" date="2025-08" db="UniProtKB">
        <authorList>
            <consortium name="RefSeq"/>
        </authorList>
    </citation>
    <scope>IDENTIFICATION</scope>
</reference>
<keyword evidence="7" id="KW-0969">Cilium</keyword>
<dbReference type="GO" id="GO:0035869">
    <property type="term" value="C:ciliary transition zone"/>
    <property type="evidence" value="ECO:0007669"/>
    <property type="project" value="TreeGrafter"/>
</dbReference>
<dbReference type="OrthoDB" id="550113at2759"/>
<keyword evidence="13" id="KW-1185">Reference proteome</keyword>
<gene>
    <name evidence="14" type="primary">LOC116223734</name>
</gene>
<comment type="function">
    <text evidence="10">Component of the transition zone in primary cilia. Required for ciliogenesis.</text>
</comment>
<evidence type="ECO:0000256" key="8">
    <source>
        <dbReference type="ARBA" id="ARBA00023136"/>
    </source>
</evidence>
<comment type="similarity">
    <text evidence="3">Belongs to the TMEM237 family.</text>
</comment>
<evidence type="ECO:0000256" key="10">
    <source>
        <dbReference type="ARBA" id="ARBA00025631"/>
    </source>
</evidence>
<evidence type="ECO:0000313" key="14">
    <source>
        <dbReference type="RefSeq" id="XP_031437400.1"/>
    </source>
</evidence>
<evidence type="ECO:0000313" key="13">
    <source>
        <dbReference type="Proteomes" id="UP000515152"/>
    </source>
</evidence>
<comment type="subcellular location">
    <subcellularLocation>
        <location evidence="1">Cell projection</location>
        <location evidence="1">Cilium</location>
    </subcellularLocation>
    <subcellularLocation>
        <location evidence="2">Membrane</location>
        <topology evidence="2">Multi-pass membrane protein</topology>
    </subcellularLocation>
</comment>
<feature type="signal peptide" evidence="12">
    <location>
        <begin position="1"/>
        <end position="21"/>
    </location>
</feature>
<evidence type="ECO:0000256" key="3">
    <source>
        <dbReference type="ARBA" id="ARBA00008783"/>
    </source>
</evidence>
<dbReference type="PANTHER" id="PTHR28388:SF1">
    <property type="entry name" value="TRANSMEMBRANE PROTEIN 237"/>
    <property type="match status" value="1"/>
</dbReference>
<dbReference type="GeneID" id="116223734"/>
<feature type="chain" id="PRO_5028370263" evidence="12">
    <location>
        <begin position="22"/>
        <end position="136"/>
    </location>
</feature>
<accession>A0A6P8GRG8</accession>
<evidence type="ECO:0000256" key="11">
    <source>
        <dbReference type="SAM" id="Phobius"/>
    </source>
</evidence>
<dbReference type="InterPro" id="IPR029409">
    <property type="entry name" value="TMEM237"/>
</dbReference>
<dbReference type="RefSeq" id="XP_031437400.1">
    <property type="nucleotide sequence ID" value="XM_031581540.2"/>
</dbReference>
<sequence>MLMVTSLLWLLPLSLPPPAVRVNLAKASMALRGLLTLDPAALASLLYFAALILTLSQQMTSDRIHLYHTANEKLWPPGSEQQLLKPWIVVNLVVALLVGLAWVFISTRPDMDYTEEFLMAMEVEDYRHDDRLDIPT</sequence>
<evidence type="ECO:0000256" key="6">
    <source>
        <dbReference type="ARBA" id="ARBA00022989"/>
    </source>
</evidence>
<organism evidence="13 14">
    <name type="scientific">Clupea harengus</name>
    <name type="common">Atlantic herring</name>
    <dbReference type="NCBI Taxonomy" id="7950"/>
    <lineage>
        <taxon>Eukaryota</taxon>
        <taxon>Metazoa</taxon>
        <taxon>Chordata</taxon>
        <taxon>Craniata</taxon>
        <taxon>Vertebrata</taxon>
        <taxon>Euteleostomi</taxon>
        <taxon>Actinopterygii</taxon>
        <taxon>Neopterygii</taxon>
        <taxon>Teleostei</taxon>
        <taxon>Clupei</taxon>
        <taxon>Clupeiformes</taxon>
        <taxon>Clupeoidei</taxon>
        <taxon>Clupeidae</taxon>
        <taxon>Clupea</taxon>
    </lineage>
</organism>
<keyword evidence="12" id="KW-0732">Signal</keyword>
<feature type="transmembrane region" description="Helical" evidence="11">
    <location>
        <begin position="87"/>
        <end position="105"/>
    </location>
</feature>
<evidence type="ECO:0000256" key="4">
    <source>
        <dbReference type="ARBA" id="ARBA00022692"/>
    </source>
</evidence>
<dbReference type="GO" id="GO:0060271">
    <property type="term" value="P:cilium assembly"/>
    <property type="evidence" value="ECO:0007669"/>
    <property type="project" value="TreeGrafter"/>
</dbReference>
<proteinExistence type="inferred from homology"/>
<dbReference type="AlphaFoldDB" id="A0A6P8GRG8"/>
<feature type="transmembrane region" description="Helical" evidence="11">
    <location>
        <begin position="37"/>
        <end position="55"/>
    </location>
</feature>
<keyword evidence="4 11" id="KW-0812">Transmembrane</keyword>
<name>A0A6P8GRG8_CLUHA</name>
<protein>
    <submittedName>
        <fullName evidence="14">Transmembrane protein 237A-like</fullName>
    </submittedName>
</protein>
<evidence type="ECO:0000256" key="7">
    <source>
        <dbReference type="ARBA" id="ARBA00023069"/>
    </source>
</evidence>
<dbReference type="Proteomes" id="UP000515152">
    <property type="component" value="Chromosome 2"/>
</dbReference>